<dbReference type="GO" id="GO:0033294">
    <property type="term" value="F:ectoine binding"/>
    <property type="evidence" value="ECO:0007669"/>
    <property type="project" value="InterPro"/>
</dbReference>
<dbReference type="SMART" id="SM00062">
    <property type="entry name" value="PBPb"/>
    <property type="match status" value="1"/>
</dbReference>
<evidence type="ECO:0000313" key="3">
    <source>
        <dbReference type="EMBL" id="QAT62888.1"/>
    </source>
</evidence>
<reference evidence="4" key="1">
    <citation type="submission" date="2019-01" db="EMBL/GenBank/DDBJ databases">
        <title>Draft genomes of a novel of Sporanaerobacter strains.</title>
        <authorList>
            <person name="Ma S."/>
        </authorList>
    </citation>
    <scope>NUCLEOTIDE SEQUENCE [LARGE SCALE GENOMIC DNA]</scope>
    <source>
        <strain evidence="4">NJN-17</strain>
    </source>
</reference>
<dbReference type="InterPro" id="IPR014337">
    <property type="entry name" value="Ectoine_EhuB"/>
</dbReference>
<keyword evidence="1" id="KW-0732">Signal</keyword>
<dbReference type="NCBIfam" id="TIGR02995">
    <property type="entry name" value="ectoine_ehuB"/>
    <property type="match status" value="1"/>
</dbReference>
<dbReference type="Gene3D" id="3.40.190.10">
    <property type="entry name" value="Periplasmic binding protein-like II"/>
    <property type="match status" value="2"/>
</dbReference>
<sequence>MKKFKTATNLLTVLLSIGLLVIFLTGCQDSKENLQSKEGAPENETTLEKAQRLGSVTIGFANEKPYAYQTAEGKLTGEAVEVARAVLENLGITKVEGILTEFGSLIPGLKAKRFDMVTAGMFVTPERAKDVSFANPEYKIGEAIAVKKGNPLDLHSYEDIANHDSAKIAVPGGAIEYDYLVAVGLDKKRIVTVPDMPSALAALQSGRVDAITATGPSLQATLDSSEDDKIERVTDFTQPVIDGESVIGYGATAFRKSDQDFVDAFNKELKKLRESGKLLEIIEPFGFTENELPGDITIKNLIK</sequence>
<dbReference type="GO" id="GO:0051470">
    <property type="term" value="P:ectoine transmembrane transport"/>
    <property type="evidence" value="ECO:0007669"/>
    <property type="project" value="InterPro"/>
</dbReference>
<feature type="domain" description="Solute-binding protein family 3/N-terminal" evidence="2">
    <location>
        <begin position="55"/>
        <end position="289"/>
    </location>
</feature>
<organism evidence="3 4">
    <name type="scientific">Acidilutibacter cellobiosedens</name>
    <dbReference type="NCBI Taxonomy" id="2507161"/>
    <lineage>
        <taxon>Bacteria</taxon>
        <taxon>Bacillati</taxon>
        <taxon>Bacillota</taxon>
        <taxon>Tissierellia</taxon>
        <taxon>Tissierellales</taxon>
        <taxon>Acidilutibacteraceae</taxon>
        <taxon>Acidilutibacter</taxon>
    </lineage>
</organism>
<dbReference type="PANTHER" id="PTHR35936">
    <property type="entry name" value="MEMBRANE-BOUND LYTIC MUREIN TRANSGLYCOSYLASE F"/>
    <property type="match status" value="1"/>
</dbReference>
<dbReference type="CDD" id="cd01002">
    <property type="entry name" value="PBP2_Ehub_like"/>
    <property type="match status" value="1"/>
</dbReference>
<dbReference type="PROSITE" id="PS51257">
    <property type="entry name" value="PROKAR_LIPOPROTEIN"/>
    <property type="match status" value="1"/>
</dbReference>
<gene>
    <name evidence="3" type="primary">ehuB</name>
    <name evidence="3" type="ORF">EQM13_15575</name>
</gene>
<name>A0A410QGC1_9FIRM</name>
<protein>
    <submittedName>
        <fullName evidence="3">Ectoine/hydroxyectoine ABC transporter substrate-binding protein EhuB</fullName>
    </submittedName>
</protein>
<dbReference type="InterPro" id="IPR001638">
    <property type="entry name" value="Solute-binding_3/MltF_N"/>
</dbReference>
<dbReference type="Pfam" id="PF00497">
    <property type="entry name" value="SBP_bac_3"/>
    <property type="match status" value="1"/>
</dbReference>
<dbReference type="Proteomes" id="UP000287969">
    <property type="component" value="Chromosome"/>
</dbReference>
<dbReference type="PANTHER" id="PTHR35936:SF17">
    <property type="entry name" value="ARGININE-BINDING EXTRACELLULAR PROTEIN ARTP"/>
    <property type="match status" value="1"/>
</dbReference>
<proteinExistence type="predicted"/>
<dbReference type="AlphaFoldDB" id="A0A410QGC1"/>
<evidence type="ECO:0000256" key="1">
    <source>
        <dbReference type="ARBA" id="ARBA00022729"/>
    </source>
</evidence>
<evidence type="ECO:0000259" key="2">
    <source>
        <dbReference type="SMART" id="SM00062"/>
    </source>
</evidence>
<dbReference type="EMBL" id="CP035282">
    <property type="protein sequence ID" value="QAT62888.1"/>
    <property type="molecule type" value="Genomic_DNA"/>
</dbReference>
<dbReference type="SUPFAM" id="SSF53850">
    <property type="entry name" value="Periplasmic binding protein-like II"/>
    <property type="match status" value="1"/>
</dbReference>
<evidence type="ECO:0000313" key="4">
    <source>
        <dbReference type="Proteomes" id="UP000287969"/>
    </source>
</evidence>
<dbReference type="KEGG" id="spoa:EQM13_15575"/>
<dbReference type="OrthoDB" id="9774451at2"/>
<accession>A0A410QGC1</accession>
<keyword evidence="4" id="KW-1185">Reference proteome</keyword>
<dbReference type="RefSeq" id="WP_071140655.1">
    <property type="nucleotide sequence ID" value="NZ_CP035282.1"/>
</dbReference>